<evidence type="ECO:0000256" key="16">
    <source>
        <dbReference type="SAM" id="Phobius"/>
    </source>
</evidence>
<keyword evidence="4 16" id="KW-1133">Transmembrane helix</keyword>
<dbReference type="FunFam" id="1.20.1070.10:FF:000212">
    <property type="entry name" value="Prostaglandin E2 receptor EP2 subtype"/>
    <property type="match status" value="1"/>
</dbReference>
<evidence type="ECO:0000256" key="2">
    <source>
        <dbReference type="ARBA" id="ARBA00022475"/>
    </source>
</evidence>
<dbReference type="InterPro" id="IPR017452">
    <property type="entry name" value="GPCR_Rhodpsn_7TM"/>
</dbReference>
<feature type="transmembrane region" description="Helical" evidence="16">
    <location>
        <begin position="249"/>
        <end position="269"/>
    </location>
</feature>
<comment type="similarity">
    <text evidence="14">Belongs to the G-protein coupled receptor 1 family.</text>
</comment>
<dbReference type="InterPro" id="IPR008365">
    <property type="entry name" value="Prostanoid_rcpt"/>
</dbReference>
<gene>
    <name evidence="19" type="primary">LOC117364275</name>
</gene>
<evidence type="ECO:0000256" key="1">
    <source>
        <dbReference type="ARBA" id="ARBA00004651"/>
    </source>
</evidence>
<evidence type="ECO:0000256" key="5">
    <source>
        <dbReference type="ARBA" id="ARBA00023040"/>
    </source>
</evidence>
<keyword evidence="2" id="KW-1003">Cell membrane</keyword>
<dbReference type="SUPFAM" id="SSF81321">
    <property type="entry name" value="Family A G protein-coupled receptor-like"/>
    <property type="match status" value="1"/>
</dbReference>
<dbReference type="GO" id="GO:0006954">
    <property type="term" value="P:inflammatory response"/>
    <property type="evidence" value="ECO:0007669"/>
    <property type="project" value="TreeGrafter"/>
</dbReference>
<dbReference type="PANTHER" id="PTHR11866">
    <property type="entry name" value="G-PROTEIN COUPLED RECEPTOR FAMILY 1 MEMBER"/>
    <property type="match status" value="1"/>
</dbReference>
<dbReference type="PRINTS" id="PR01788">
    <property type="entry name" value="PROSTANOIDR"/>
</dbReference>
<keyword evidence="5 14" id="KW-0297">G-protein coupled receptor</keyword>
<dbReference type="InterPro" id="IPR000276">
    <property type="entry name" value="GPCR_Rhodpsn"/>
</dbReference>
<dbReference type="PROSITE" id="PS50262">
    <property type="entry name" value="G_PROTEIN_RECEP_F1_2"/>
    <property type="match status" value="1"/>
</dbReference>
<evidence type="ECO:0000256" key="9">
    <source>
        <dbReference type="ARBA" id="ARBA00023180"/>
    </source>
</evidence>
<dbReference type="Pfam" id="PF00001">
    <property type="entry name" value="7tm_1"/>
    <property type="match status" value="1"/>
</dbReference>
<keyword evidence="3 14" id="KW-0812">Transmembrane</keyword>
<dbReference type="PRINTS" id="PR00856">
    <property type="entry name" value="PRSTNOIDIPR"/>
</dbReference>
<evidence type="ECO:0000313" key="19">
    <source>
        <dbReference type="RefSeq" id="XP_033809198.1"/>
    </source>
</evidence>
<dbReference type="AlphaFoldDB" id="A0A6P8RVG1"/>
<dbReference type="GO" id="GO:0004957">
    <property type="term" value="F:prostaglandin E receptor activity"/>
    <property type="evidence" value="ECO:0007669"/>
    <property type="project" value="TreeGrafter"/>
</dbReference>
<keyword evidence="18" id="KW-1185">Reference proteome</keyword>
<keyword evidence="8 14" id="KW-0675">Receptor</keyword>
<keyword evidence="10 14" id="KW-0807">Transducer</keyword>
<dbReference type="GeneID" id="117364275"/>
<evidence type="ECO:0000256" key="10">
    <source>
        <dbReference type="ARBA" id="ARBA00023224"/>
    </source>
</evidence>
<dbReference type="InParanoid" id="A0A6P8RVG1"/>
<feature type="transmembrane region" description="Helical" evidence="16">
    <location>
        <begin position="30"/>
        <end position="50"/>
    </location>
</feature>
<organism evidence="18 19">
    <name type="scientific">Geotrypetes seraphini</name>
    <name type="common">Gaboon caecilian</name>
    <name type="synonym">Caecilia seraphini</name>
    <dbReference type="NCBI Taxonomy" id="260995"/>
    <lineage>
        <taxon>Eukaryota</taxon>
        <taxon>Metazoa</taxon>
        <taxon>Chordata</taxon>
        <taxon>Craniata</taxon>
        <taxon>Vertebrata</taxon>
        <taxon>Euteleostomi</taxon>
        <taxon>Amphibia</taxon>
        <taxon>Gymnophiona</taxon>
        <taxon>Geotrypetes</taxon>
    </lineage>
</organism>
<dbReference type="PRINTS" id="PR00237">
    <property type="entry name" value="GPCRRHODOPSN"/>
</dbReference>
<evidence type="ECO:0000256" key="3">
    <source>
        <dbReference type="ARBA" id="ARBA00022692"/>
    </source>
</evidence>
<dbReference type="GO" id="GO:0005886">
    <property type="term" value="C:plasma membrane"/>
    <property type="evidence" value="ECO:0007669"/>
    <property type="project" value="UniProtKB-SubCell"/>
</dbReference>
<evidence type="ECO:0000256" key="15">
    <source>
        <dbReference type="SAM" id="MobiDB-lite"/>
    </source>
</evidence>
<name>A0A6P8RVG1_GEOSA</name>
<dbReference type="Gene3D" id="1.20.1070.10">
    <property type="entry name" value="Rhodopsin 7-helix transmembrane proteins"/>
    <property type="match status" value="1"/>
</dbReference>
<dbReference type="GO" id="GO:0071380">
    <property type="term" value="P:cellular response to prostaglandin E stimulus"/>
    <property type="evidence" value="ECO:0007669"/>
    <property type="project" value="TreeGrafter"/>
</dbReference>
<proteinExistence type="inferred from homology"/>
<feature type="transmembrane region" description="Helical" evidence="16">
    <location>
        <begin position="62"/>
        <end position="85"/>
    </location>
</feature>
<feature type="transmembrane region" description="Helical" evidence="16">
    <location>
        <begin position="289"/>
        <end position="308"/>
    </location>
</feature>
<dbReference type="OrthoDB" id="5959154at2759"/>
<evidence type="ECO:0000256" key="7">
    <source>
        <dbReference type="ARBA" id="ARBA00023157"/>
    </source>
</evidence>
<evidence type="ECO:0000313" key="18">
    <source>
        <dbReference type="Proteomes" id="UP000515159"/>
    </source>
</evidence>
<accession>A0A6P8RVG1</accession>
<feature type="compositionally biased region" description="Polar residues" evidence="15">
    <location>
        <begin position="366"/>
        <end position="375"/>
    </location>
</feature>
<evidence type="ECO:0000256" key="8">
    <source>
        <dbReference type="ARBA" id="ARBA00023170"/>
    </source>
</evidence>
<evidence type="ECO:0000256" key="14">
    <source>
        <dbReference type="RuleBase" id="RU000688"/>
    </source>
</evidence>
<sequence length="375" mass="41869">MGIRALAQPNRTYGDTCADGSSLEPGESPAISAVMFSAGVLGNALALALLSRRRRQLSLFHVLVTGLVVTDLLGTCLVSPVVLVSYGRNRSLLALSGGGRGLCHYFAYCMTFFSLATLLLLFAMALERCLAIGRPYFYERFVGHRRGLLAFPFVYAFCFAFCLFPVLGVGEYVQYCPGTWCFIDIKHADRAAAFPLLYATLLLALIVAVLFCNAVVMSNLVRMHRRQKTRRLAPLRGSRKERVSVSEEIDHLILLSLMTIIFVICSLPFAIRVYVNKMYPMDNYKLDLLALRFLSLNSIIDPWVFTILRPSILRLMHPVLCCQCSFKGEDTMQAFSVTSQIPAKKLTLMDSGYGGSHKKHLEKHNNVNPQDNVEM</sequence>
<dbReference type="Proteomes" id="UP000515159">
    <property type="component" value="Chromosome 7"/>
</dbReference>
<evidence type="ECO:0000256" key="11">
    <source>
        <dbReference type="ARBA" id="ARBA00055790"/>
    </source>
</evidence>
<evidence type="ECO:0000256" key="12">
    <source>
        <dbReference type="ARBA" id="ARBA00067998"/>
    </source>
</evidence>
<feature type="domain" description="G-protein coupled receptors family 1 profile" evidence="17">
    <location>
        <begin position="42"/>
        <end position="305"/>
    </location>
</feature>
<evidence type="ECO:0000259" key="17">
    <source>
        <dbReference type="PROSITE" id="PS50262"/>
    </source>
</evidence>
<keyword evidence="9" id="KW-0325">Glycoprotein</keyword>
<dbReference type="GO" id="GO:0007204">
    <property type="term" value="P:positive regulation of cytosolic calcium ion concentration"/>
    <property type="evidence" value="ECO:0007669"/>
    <property type="project" value="TreeGrafter"/>
</dbReference>
<evidence type="ECO:0000256" key="6">
    <source>
        <dbReference type="ARBA" id="ARBA00023136"/>
    </source>
</evidence>
<keyword evidence="7" id="KW-1015">Disulfide bond</keyword>
<comment type="subcellular location">
    <subcellularLocation>
        <location evidence="1">Cell membrane</location>
        <topology evidence="1">Multi-pass membrane protein</topology>
    </subcellularLocation>
</comment>
<evidence type="ECO:0000256" key="4">
    <source>
        <dbReference type="ARBA" id="ARBA00022989"/>
    </source>
</evidence>
<dbReference type="PROSITE" id="PS00237">
    <property type="entry name" value="G_PROTEIN_RECEP_F1_1"/>
    <property type="match status" value="1"/>
</dbReference>
<feature type="transmembrane region" description="Helical" evidence="16">
    <location>
        <begin position="147"/>
        <end position="167"/>
    </location>
</feature>
<feature type="transmembrane region" description="Helical" evidence="16">
    <location>
        <begin position="105"/>
        <end position="126"/>
    </location>
</feature>
<dbReference type="FunCoup" id="A0A6P8RVG1">
    <property type="interactions" value="1081"/>
</dbReference>
<feature type="transmembrane region" description="Helical" evidence="16">
    <location>
        <begin position="196"/>
        <end position="221"/>
    </location>
</feature>
<evidence type="ECO:0000256" key="13">
    <source>
        <dbReference type="ARBA" id="ARBA00080542"/>
    </source>
</evidence>
<reference evidence="19" key="1">
    <citation type="submission" date="2025-08" db="UniProtKB">
        <authorList>
            <consortium name="RefSeq"/>
        </authorList>
    </citation>
    <scope>IDENTIFICATION</scope>
</reference>
<comment type="function">
    <text evidence="11">Receptor for prostaglandin E2 (PGE2). The activity of this receptor is mediated by G(s) proteins that stimulate adenylate cyclase. The subsequent raise in intracellular cAMP is responsible for the relaxing effect of this receptor on smooth muscle.</text>
</comment>
<dbReference type="KEGG" id="gsh:117364275"/>
<keyword evidence="6 16" id="KW-0472">Membrane</keyword>
<protein>
    <recommendedName>
        <fullName evidence="12">Prostaglandin E2 receptor EP2 subtype</fullName>
    </recommendedName>
    <alternativeName>
        <fullName evidence="13">Prostanoid EP2 receptor</fullName>
    </alternativeName>
</protein>
<dbReference type="RefSeq" id="XP_033809198.1">
    <property type="nucleotide sequence ID" value="XM_033953307.1"/>
</dbReference>
<dbReference type="PANTHER" id="PTHR11866:SF8">
    <property type="entry name" value="PROSTAGLANDIN E2 RECEPTOR EP2 SUBTYPE"/>
    <property type="match status" value="1"/>
</dbReference>
<dbReference type="InterPro" id="IPR000370">
    <property type="entry name" value="Prostglndn_IP_rcpt"/>
</dbReference>
<feature type="region of interest" description="Disordered" evidence="15">
    <location>
        <begin position="354"/>
        <end position="375"/>
    </location>
</feature>
<dbReference type="GO" id="GO:0007189">
    <property type="term" value="P:adenylate cyclase-activating G protein-coupled receptor signaling pathway"/>
    <property type="evidence" value="ECO:0007669"/>
    <property type="project" value="TreeGrafter"/>
</dbReference>